<feature type="domain" description="Phage capsid-like C-terminal" evidence="3">
    <location>
        <begin position="184"/>
        <end position="460"/>
    </location>
</feature>
<evidence type="ECO:0000256" key="1">
    <source>
        <dbReference type="ARBA" id="ARBA00004328"/>
    </source>
</evidence>
<evidence type="ECO:0000313" key="4">
    <source>
        <dbReference type="EMBL" id="GES20526.1"/>
    </source>
</evidence>
<gene>
    <name evidence="4" type="ORF">Aple_034220</name>
</gene>
<dbReference type="SUPFAM" id="SSF56563">
    <property type="entry name" value="Major capsid protein gp5"/>
    <property type="match status" value="1"/>
</dbReference>
<evidence type="ECO:0000313" key="5">
    <source>
        <dbReference type="Proteomes" id="UP000377595"/>
    </source>
</evidence>
<dbReference type="Proteomes" id="UP000377595">
    <property type="component" value="Unassembled WGS sequence"/>
</dbReference>
<reference evidence="4 5" key="1">
    <citation type="submission" date="2019-10" db="EMBL/GenBank/DDBJ databases">
        <title>Whole genome shotgun sequence of Acrocarpospora pleiomorpha NBRC 16267.</title>
        <authorList>
            <person name="Ichikawa N."/>
            <person name="Kimura A."/>
            <person name="Kitahashi Y."/>
            <person name="Komaki H."/>
            <person name="Oguchi A."/>
        </authorList>
    </citation>
    <scope>NUCLEOTIDE SEQUENCE [LARGE SCALE GENOMIC DNA]</scope>
    <source>
        <strain evidence="4 5">NBRC 16267</strain>
    </source>
</reference>
<accession>A0A5M3XIG6</accession>
<dbReference type="RefSeq" id="WP_170321520.1">
    <property type="nucleotide sequence ID" value="NZ_BAAAHM010000025.1"/>
</dbReference>
<dbReference type="NCBIfam" id="TIGR01554">
    <property type="entry name" value="major_cap_HK97"/>
    <property type="match status" value="1"/>
</dbReference>
<sequence>MSERTRAQIRAELEELLREQDAFNADHPNVREGTPEYAEWQERDDRMSALLREMRTESRRELLARDAMRPGRGDRPQSGGPRGTASKSRDLALWRLDDLVRESALPARAAEAAQGLLDYGPTNDRRLAARWVQTAGSDAYTRAFAKLAADPVRGHLLWTADESAAYRAADEVRTALGLTGGAAMIPLVIDPAIMLTGDGSNNPLRQISRVVRTVSDSWNGVSSAGATAEWKTEHAEAADGTPALAPEPIPVFLGDVDVLYSYELGMDAIDLTNELKRVSQDAADNLMATAYTTGNGSTAPRGIVTALAGTSSEINSTGAEGVLDAANPFQLQNALPARFSAGASFTSHIAIKNGYAQLETTNGALKFPELRQSPPMLLGKPWFENSNMDGVLSATNTTANNYVMIYGDFGQFVIVDRIGTTVEFLPDYGTNGRPTAQHHMFMTFRTGSDAPVPQAFRMLDVPTTA</sequence>
<evidence type="ECO:0000256" key="2">
    <source>
        <dbReference type="SAM" id="MobiDB-lite"/>
    </source>
</evidence>
<feature type="compositionally biased region" description="Basic and acidic residues" evidence="2">
    <location>
        <begin position="62"/>
        <end position="75"/>
    </location>
</feature>
<dbReference type="EMBL" id="BLAF01000017">
    <property type="protein sequence ID" value="GES20526.1"/>
    <property type="molecule type" value="Genomic_DNA"/>
</dbReference>
<protein>
    <submittedName>
        <fullName evidence="4">Phage capsid protein</fullName>
    </submittedName>
</protein>
<organism evidence="4 5">
    <name type="scientific">Acrocarpospora pleiomorpha</name>
    <dbReference type="NCBI Taxonomy" id="90975"/>
    <lineage>
        <taxon>Bacteria</taxon>
        <taxon>Bacillati</taxon>
        <taxon>Actinomycetota</taxon>
        <taxon>Actinomycetes</taxon>
        <taxon>Streptosporangiales</taxon>
        <taxon>Streptosporangiaceae</taxon>
        <taxon>Acrocarpospora</taxon>
    </lineage>
</organism>
<dbReference type="Pfam" id="PF05065">
    <property type="entry name" value="Phage_capsid"/>
    <property type="match status" value="1"/>
</dbReference>
<name>A0A5M3XIG6_9ACTN</name>
<comment type="subcellular location">
    <subcellularLocation>
        <location evidence="1">Virion</location>
    </subcellularLocation>
</comment>
<dbReference type="InterPro" id="IPR024455">
    <property type="entry name" value="Phage_capsid"/>
</dbReference>
<keyword evidence="5" id="KW-1185">Reference proteome</keyword>
<comment type="caution">
    <text evidence="4">The sequence shown here is derived from an EMBL/GenBank/DDBJ whole genome shotgun (WGS) entry which is preliminary data.</text>
</comment>
<dbReference type="AlphaFoldDB" id="A0A5M3XIG6"/>
<dbReference type="InterPro" id="IPR054612">
    <property type="entry name" value="Phage_capsid-like_C"/>
</dbReference>
<proteinExistence type="predicted"/>
<evidence type="ECO:0000259" key="3">
    <source>
        <dbReference type="Pfam" id="PF05065"/>
    </source>
</evidence>
<feature type="region of interest" description="Disordered" evidence="2">
    <location>
        <begin position="62"/>
        <end position="87"/>
    </location>
</feature>